<dbReference type="OrthoDB" id="104542at2"/>
<dbReference type="STRING" id="589382.SAMN04489721_2843"/>
<dbReference type="GO" id="GO:0046872">
    <property type="term" value="F:metal ion binding"/>
    <property type="evidence" value="ECO:0007669"/>
    <property type="project" value="UniProtKB-KW"/>
</dbReference>
<keyword evidence="2" id="KW-0479">Metal-binding</keyword>
<evidence type="ECO:0000256" key="2">
    <source>
        <dbReference type="PIRSR" id="PIRSR640255-2"/>
    </source>
</evidence>
<dbReference type="InterPro" id="IPR001604">
    <property type="entry name" value="Endo_G_ENPP1-like_dom"/>
</dbReference>
<dbReference type="AlphaFoldDB" id="A0A1H1YQF5"/>
<protein>
    <submittedName>
        <fullName evidence="7">Endonuclease G</fullName>
    </submittedName>
</protein>
<sequence length="670" mass="72748">MTDSRPDQEQRLEGVRRRLADSPALRELIDRKAKAGELPADLVPPRSVDALDRGSELESVLGVDSLEAIVRRVGRPPLVVRNDAVELEELPDFPAGTDALIKGAERTVRSVGRVEFVNHAMAWGGTGWVIHEEGDSARIVATNRHVAKVVAQRGLDGSGVFLRAPFTGLPYGAELDFKEEVDSNPGDAAPVRVTAITYLADDAAPDVALLRIEGDDLPSALPLADAGAESEQLVAIIGYPAYDSRNDASDQARYFRDLYEVKRFAPGRVMQALGDGRALTHDCTSLGGNSGSPLIGLDDGRVVGLHYAGQYGIANSAVGVDTLRRLIDGERPALSAGFEASRERRATAGTESASDGVHRPDFFDGRAGYDVDFLGAGLVAPWPGVPAALEPGLAHPSDEDAARPFELRYTHFGVKYHLARRQPLITAVNIDGEHPVRIKREGDKWFRDERIPLDAQLGRDDYGDPEIDRGHMVRREDPNWDPDASGPSDVTQRARLANDDTFHYTNSALQHSRMNQGKQLWQGLENYILDSARTEGFKACVFTGPILRNDDPMLAAGLPVPQEFWKLVVMPATTDGAGPRLHATAYLLSQGELIRDLLQKRSRVEGLEGFVLGAYRTFQIAIADLAEATGMDLAAYVPFDPLGATRIGTEAIESGEPLFVPLGTLDQIVT</sequence>
<dbReference type="SMART" id="SM00892">
    <property type="entry name" value="Endonuclease_NS"/>
    <property type="match status" value="1"/>
</dbReference>
<feature type="domain" description="ENPP1-3/EXOG-like endonuclease/phosphodiesterase" evidence="4">
    <location>
        <begin position="409"/>
        <end position="640"/>
    </location>
</feature>
<dbReference type="PANTHER" id="PTHR13966:SF5">
    <property type="entry name" value="ENDONUCLEASE G, MITOCHONDRIAL"/>
    <property type="match status" value="1"/>
</dbReference>
<evidence type="ECO:0000259" key="4">
    <source>
        <dbReference type="SMART" id="SM00477"/>
    </source>
</evidence>
<dbReference type="InterPro" id="IPR009003">
    <property type="entry name" value="Peptidase_S1_PA"/>
</dbReference>
<dbReference type="Gene3D" id="2.40.10.120">
    <property type="match status" value="1"/>
</dbReference>
<keyword evidence="7" id="KW-0540">Nuclease</keyword>
<dbReference type="GO" id="GO:0016787">
    <property type="term" value="F:hydrolase activity"/>
    <property type="evidence" value="ECO:0007669"/>
    <property type="project" value="InterPro"/>
</dbReference>
<evidence type="ECO:0000313" key="8">
    <source>
        <dbReference type="Proteomes" id="UP000199482"/>
    </source>
</evidence>
<dbReference type="Pfam" id="PF01223">
    <property type="entry name" value="Endonuclease_NS"/>
    <property type="match status" value="1"/>
</dbReference>
<dbReference type="SUPFAM" id="SSF54060">
    <property type="entry name" value="His-Me finger endonucleases"/>
    <property type="match status" value="1"/>
</dbReference>
<name>A0A1H1YQF5_9MICO</name>
<feature type="domain" description="DNA/RNA non-specific endonuclease/pyrophosphatase/phosphodiesterase" evidence="5">
    <location>
        <begin position="408"/>
        <end position="640"/>
    </location>
</feature>
<dbReference type="GO" id="GO:0004519">
    <property type="term" value="F:endonuclease activity"/>
    <property type="evidence" value="ECO:0007669"/>
    <property type="project" value="UniProtKB-KW"/>
</dbReference>
<evidence type="ECO:0000313" key="9">
    <source>
        <dbReference type="Proteomes" id="UP000893823"/>
    </source>
</evidence>
<dbReference type="EMBL" id="SODL02000001">
    <property type="protein sequence ID" value="MCP2366768.1"/>
    <property type="molecule type" value="Genomic_DNA"/>
</dbReference>
<reference evidence="8" key="2">
    <citation type="submission" date="2016-10" db="EMBL/GenBank/DDBJ databases">
        <authorList>
            <person name="Varghese N."/>
            <person name="Submissions S."/>
        </authorList>
    </citation>
    <scope>NUCLEOTIDE SEQUENCE [LARGE SCALE GENOMIC DNA]</scope>
    <source>
        <strain evidence="8">CPCC 202695</strain>
    </source>
</reference>
<keyword evidence="9" id="KW-1185">Reference proteome</keyword>
<dbReference type="EMBL" id="LT629755">
    <property type="protein sequence ID" value="SDT23509.1"/>
    <property type="molecule type" value="Genomic_DNA"/>
</dbReference>
<evidence type="ECO:0000313" key="6">
    <source>
        <dbReference type="EMBL" id="MCP2366768.1"/>
    </source>
</evidence>
<feature type="binding site" evidence="2">
    <location>
        <position position="515"/>
    </location>
    <ligand>
        <name>Mg(2+)</name>
        <dbReference type="ChEBI" id="CHEBI:18420"/>
        <note>catalytic</note>
    </ligand>
</feature>
<dbReference type="PANTHER" id="PTHR13966">
    <property type="entry name" value="ENDONUCLEASE RELATED"/>
    <property type="match status" value="1"/>
</dbReference>
<dbReference type="InterPro" id="IPR020821">
    <property type="entry name" value="ENPP1-3/EXOG-like_nuc-like"/>
</dbReference>
<keyword evidence="7" id="KW-0255">Endonuclease</keyword>
<keyword evidence="7" id="KW-0378">Hydrolase</keyword>
<feature type="active site" description="Proton acceptor" evidence="1">
    <location>
        <position position="471"/>
    </location>
</feature>
<accession>A0A1H1YQF5</accession>
<reference evidence="7" key="1">
    <citation type="submission" date="2016-10" db="EMBL/GenBank/DDBJ databases">
        <authorList>
            <person name="de Groot N.N."/>
        </authorList>
    </citation>
    <scope>NUCLEOTIDE SEQUENCE [LARGE SCALE GENOMIC DNA]</scope>
    <source>
        <strain evidence="7">CPCC 202695</strain>
    </source>
</reference>
<organism evidence="7 8">
    <name type="scientific">Agromyces flavus</name>
    <dbReference type="NCBI Taxonomy" id="589382"/>
    <lineage>
        <taxon>Bacteria</taxon>
        <taxon>Bacillati</taxon>
        <taxon>Actinomycetota</taxon>
        <taxon>Actinomycetes</taxon>
        <taxon>Micrococcales</taxon>
        <taxon>Microbacteriaceae</taxon>
        <taxon>Agromyces</taxon>
    </lineage>
</organism>
<dbReference type="Gene3D" id="3.40.570.10">
    <property type="entry name" value="Extracellular Endonuclease, subunit A"/>
    <property type="match status" value="1"/>
</dbReference>
<dbReference type="InterPro" id="IPR040255">
    <property type="entry name" value="Non-specific_endonuclease"/>
</dbReference>
<dbReference type="RefSeq" id="WP_092673755.1">
    <property type="nucleotide sequence ID" value="NZ_BMDN01000001.1"/>
</dbReference>
<dbReference type="CDD" id="cd00091">
    <property type="entry name" value="NUC"/>
    <property type="match status" value="1"/>
</dbReference>
<dbReference type="InterPro" id="IPR044925">
    <property type="entry name" value="His-Me_finger_sf"/>
</dbReference>
<evidence type="ECO:0000313" key="7">
    <source>
        <dbReference type="EMBL" id="SDT23509.1"/>
    </source>
</evidence>
<dbReference type="SUPFAM" id="SSF50494">
    <property type="entry name" value="Trypsin-like serine proteases"/>
    <property type="match status" value="1"/>
</dbReference>
<evidence type="ECO:0000256" key="1">
    <source>
        <dbReference type="PIRSR" id="PIRSR640255-1"/>
    </source>
</evidence>
<dbReference type="InterPro" id="IPR044929">
    <property type="entry name" value="DNA/RNA_non-sp_Endonuclease_sf"/>
</dbReference>
<gene>
    <name evidence="6" type="ORF">BCL57_000910</name>
    <name evidence="7" type="ORF">SAMN04489721_2843</name>
</gene>
<feature type="region of interest" description="Disordered" evidence="3">
    <location>
        <begin position="338"/>
        <end position="359"/>
    </location>
</feature>
<evidence type="ECO:0000256" key="3">
    <source>
        <dbReference type="SAM" id="MobiDB-lite"/>
    </source>
</evidence>
<proteinExistence type="predicted"/>
<dbReference type="Proteomes" id="UP000199482">
    <property type="component" value="Chromosome I"/>
</dbReference>
<dbReference type="SMART" id="SM00477">
    <property type="entry name" value="NUC"/>
    <property type="match status" value="1"/>
</dbReference>
<evidence type="ECO:0000259" key="5">
    <source>
        <dbReference type="SMART" id="SM00892"/>
    </source>
</evidence>
<reference evidence="6" key="3">
    <citation type="submission" date="2022-06" db="EMBL/GenBank/DDBJ databases">
        <title>Genomic Encyclopedia of Type Strains, Phase III (KMG-III): the genomes of soil and plant-associated and newly described type strains.</title>
        <authorList>
            <person name="Whitman W."/>
        </authorList>
    </citation>
    <scope>NUCLEOTIDE SEQUENCE</scope>
    <source>
        <strain evidence="6">CPCC 202695</strain>
    </source>
</reference>
<dbReference type="GO" id="GO:0003676">
    <property type="term" value="F:nucleic acid binding"/>
    <property type="evidence" value="ECO:0007669"/>
    <property type="project" value="InterPro"/>
</dbReference>
<dbReference type="Proteomes" id="UP000893823">
    <property type="component" value="Unassembled WGS sequence"/>
</dbReference>
<dbReference type="Pfam" id="PF13365">
    <property type="entry name" value="Trypsin_2"/>
    <property type="match status" value="1"/>
</dbReference>